<evidence type="ECO:0000313" key="3">
    <source>
        <dbReference type="Proteomes" id="UP000441523"/>
    </source>
</evidence>
<dbReference type="RefSeq" id="WP_150962467.1">
    <property type="nucleotide sequence ID" value="NZ_VZZJ01000004.1"/>
</dbReference>
<dbReference type="EMBL" id="VZZJ01000004">
    <property type="protein sequence ID" value="KAB1074828.1"/>
    <property type="molecule type" value="Genomic_DNA"/>
</dbReference>
<accession>A0A6N6MVC3</accession>
<feature type="region of interest" description="Disordered" evidence="1">
    <location>
        <begin position="258"/>
        <end position="295"/>
    </location>
</feature>
<reference evidence="2 3" key="1">
    <citation type="submission" date="2019-09" db="EMBL/GenBank/DDBJ databases">
        <title>YIM 132548 draft genome.</title>
        <authorList>
            <person name="Jiang L."/>
        </authorList>
    </citation>
    <scope>NUCLEOTIDE SEQUENCE [LARGE SCALE GENOMIC DNA]</scope>
    <source>
        <strain evidence="2 3">YIM 132548</strain>
    </source>
</reference>
<proteinExistence type="predicted"/>
<feature type="compositionally biased region" description="Basic and acidic residues" evidence="1">
    <location>
        <begin position="1"/>
        <end position="10"/>
    </location>
</feature>
<evidence type="ECO:0000313" key="2">
    <source>
        <dbReference type="EMBL" id="KAB1074828.1"/>
    </source>
</evidence>
<sequence>MQRDRREPRFDFPAPIDAPGEDDPDAMPPRLGGFRLGPAVRRAACAAAIIAGLSLLARETMRSPSPAPAPEAPLAVAFVPASALPVRPAVPGTAIGPRYRLGEAGSGDPVRAEPARFNAVTGLREDALSRGDFSAIAAPHLRLTITEGVGAEPNPSLFVAIARRAADGPGLSVTRTGERGRIDTKFGAFETLEATLVGAGTRICTGFSSLVAAPIRIEGWLCAPLGLPPEPRALVCALDGLGLDGPADPATEAVFREAQARRDPACRPSARQAAGPDTAAQTGSIGAGRRAQAKK</sequence>
<dbReference type="AlphaFoldDB" id="A0A6N6MVC3"/>
<protein>
    <submittedName>
        <fullName evidence="2">Uncharacterized protein</fullName>
    </submittedName>
</protein>
<keyword evidence="3" id="KW-1185">Reference proteome</keyword>
<name>A0A6N6MVC3_9HYPH</name>
<comment type="caution">
    <text evidence="2">The sequence shown here is derived from an EMBL/GenBank/DDBJ whole genome shotgun (WGS) entry which is preliminary data.</text>
</comment>
<feature type="region of interest" description="Disordered" evidence="1">
    <location>
        <begin position="1"/>
        <end position="28"/>
    </location>
</feature>
<evidence type="ECO:0000256" key="1">
    <source>
        <dbReference type="SAM" id="MobiDB-lite"/>
    </source>
</evidence>
<organism evidence="2 3">
    <name type="scientific">Methylobacterium planeticum</name>
    <dbReference type="NCBI Taxonomy" id="2615211"/>
    <lineage>
        <taxon>Bacteria</taxon>
        <taxon>Pseudomonadati</taxon>
        <taxon>Pseudomonadota</taxon>
        <taxon>Alphaproteobacteria</taxon>
        <taxon>Hyphomicrobiales</taxon>
        <taxon>Methylobacteriaceae</taxon>
        <taxon>Methylobacterium</taxon>
    </lineage>
</organism>
<dbReference type="Proteomes" id="UP000441523">
    <property type="component" value="Unassembled WGS sequence"/>
</dbReference>
<gene>
    <name evidence="2" type="ORF">F6X51_06825</name>
</gene>